<comment type="caution">
    <text evidence="2">The sequence shown here is derived from an EMBL/GenBank/DDBJ whole genome shotgun (WGS) entry which is preliminary data.</text>
</comment>
<keyword evidence="3" id="KW-1185">Reference proteome</keyword>
<dbReference type="InterPro" id="IPR036275">
    <property type="entry name" value="YdgH-like_sf"/>
</dbReference>
<organism evidence="2 3">
    <name type="scientific">Pantoea septica</name>
    <dbReference type="NCBI Taxonomy" id="472695"/>
    <lineage>
        <taxon>Bacteria</taxon>
        <taxon>Pseudomonadati</taxon>
        <taxon>Pseudomonadota</taxon>
        <taxon>Gammaproteobacteria</taxon>
        <taxon>Enterobacterales</taxon>
        <taxon>Erwiniaceae</taxon>
        <taxon>Pantoea</taxon>
    </lineage>
</organism>
<dbReference type="SUPFAM" id="SSF159871">
    <property type="entry name" value="YdgH-like"/>
    <property type="match status" value="1"/>
</dbReference>
<accession>A0ABX3UWT9</accession>
<evidence type="ECO:0000256" key="1">
    <source>
        <dbReference type="SAM" id="SignalP"/>
    </source>
</evidence>
<dbReference type="Proteomes" id="UP000193785">
    <property type="component" value="Unassembled WGS sequence"/>
</dbReference>
<feature type="signal peptide" evidence="1">
    <location>
        <begin position="1"/>
        <end position="21"/>
    </location>
</feature>
<evidence type="ECO:0000313" key="2">
    <source>
        <dbReference type="EMBL" id="ORN03045.1"/>
    </source>
</evidence>
<proteinExistence type="predicted"/>
<evidence type="ECO:0000313" key="3">
    <source>
        <dbReference type="Proteomes" id="UP000193785"/>
    </source>
</evidence>
<sequence>MKSVKYVVMAALLSTASVASAAAQQLEAAPYYQTEAAAVNVSGSGSLISLEQQLSGKQDSVRVKPFPIASTSGASRLSGTAASLN</sequence>
<feature type="chain" id="PRO_5045382875" evidence="1">
    <location>
        <begin position="22"/>
        <end position="85"/>
    </location>
</feature>
<dbReference type="EMBL" id="MLJJ01000003">
    <property type="protein sequence ID" value="ORN03045.1"/>
    <property type="molecule type" value="Genomic_DNA"/>
</dbReference>
<name>A0ABX3UWT9_9GAMM</name>
<gene>
    <name evidence="2" type="ORF">HA46_02580</name>
</gene>
<reference evidence="2 3" key="1">
    <citation type="journal article" date="2017" name="Antonie Van Leeuwenhoek">
        <title>Phylogenomic resolution of the bacterial genus Pantoea and its relationship with Erwinia and Tatumella.</title>
        <authorList>
            <person name="Palmer M."/>
            <person name="Steenkamp E.T."/>
            <person name="Coetzee M.P."/>
            <person name="Chan W.Y."/>
            <person name="van Zyl E."/>
            <person name="De Maayer P."/>
            <person name="Coutinho T.A."/>
            <person name="Blom J."/>
            <person name="Smits T.H."/>
            <person name="Duffy B."/>
            <person name="Venter S.N."/>
        </authorList>
    </citation>
    <scope>NUCLEOTIDE SEQUENCE [LARGE SCALE GENOMIC DNA]</scope>
    <source>
        <strain evidence="2 3">LMG 5345</strain>
    </source>
</reference>
<keyword evidence="1" id="KW-0732">Signal</keyword>
<dbReference type="RefSeq" id="WP_033790074.1">
    <property type="nucleotide sequence ID" value="NZ_CCAQ010000007.1"/>
</dbReference>
<protein>
    <submittedName>
        <fullName evidence="2">Uncharacterized protein</fullName>
    </submittedName>
</protein>